<evidence type="ECO:0000313" key="7">
    <source>
        <dbReference type="RefSeq" id="XP_036369315.1"/>
    </source>
</evidence>
<evidence type="ECO:0000256" key="2">
    <source>
        <dbReference type="SAM" id="Phobius"/>
    </source>
</evidence>
<evidence type="ECO:0000313" key="5">
    <source>
        <dbReference type="Proteomes" id="UP000515154"/>
    </source>
</evidence>
<keyword evidence="5" id="KW-1185">Reference proteome</keyword>
<accession>A0A6P7THT7</accession>
<gene>
    <name evidence="6 7" type="primary">LOC115224295</name>
</gene>
<keyword evidence="2" id="KW-0472">Membrane</keyword>
<dbReference type="RefSeq" id="XP_029650982.1">
    <property type="nucleotide sequence ID" value="XM_029795122.2"/>
</dbReference>
<dbReference type="InterPro" id="IPR013783">
    <property type="entry name" value="Ig-like_fold"/>
</dbReference>
<proteinExistence type="predicted"/>
<sequence length="195" mass="22381">MDYGLSNLLYWITLLSVIKSEAVEDCIPVINKKDFWVPINQPIVVSCRLGTCTYKFEGITWKRHGQKINDYTESISAIRYQNKTKLRILRMNKSYEGEYVCSSEYSRKSRSIFIHVSESSITTEYRTAPTTPSTGTETTETTSTDKTSSSDEKLTTFPTTSGSARITSQCKTFWPYVTLLYTILTLYFINCEHFT</sequence>
<name>A0A6P7THT7_9MOLL</name>
<dbReference type="Gene3D" id="2.60.40.10">
    <property type="entry name" value="Immunoglobulins"/>
    <property type="match status" value="1"/>
</dbReference>
<evidence type="ECO:0000313" key="6">
    <source>
        <dbReference type="RefSeq" id="XP_029650982.1"/>
    </source>
</evidence>
<keyword evidence="3" id="KW-0732">Signal</keyword>
<dbReference type="InterPro" id="IPR007110">
    <property type="entry name" value="Ig-like_dom"/>
</dbReference>
<dbReference type="Proteomes" id="UP000515154">
    <property type="component" value="Linkage group LG25"/>
</dbReference>
<protein>
    <submittedName>
        <fullName evidence="6 7">Uncharacterized protein LOC115224295</fullName>
    </submittedName>
</protein>
<organism evidence="5 6">
    <name type="scientific">Octopus sinensis</name>
    <name type="common">East Asian common octopus</name>
    <dbReference type="NCBI Taxonomy" id="2607531"/>
    <lineage>
        <taxon>Eukaryota</taxon>
        <taxon>Metazoa</taxon>
        <taxon>Spiralia</taxon>
        <taxon>Lophotrochozoa</taxon>
        <taxon>Mollusca</taxon>
        <taxon>Cephalopoda</taxon>
        <taxon>Coleoidea</taxon>
        <taxon>Octopodiformes</taxon>
        <taxon>Octopoda</taxon>
        <taxon>Incirrata</taxon>
        <taxon>Octopodidae</taxon>
        <taxon>Octopus</taxon>
    </lineage>
</organism>
<feature type="signal peptide" evidence="3">
    <location>
        <begin position="1"/>
        <end position="22"/>
    </location>
</feature>
<evidence type="ECO:0000256" key="3">
    <source>
        <dbReference type="SAM" id="SignalP"/>
    </source>
</evidence>
<dbReference type="KEGG" id="osn:115224295"/>
<feature type="domain" description="Ig-like" evidence="4">
    <location>
        <begin position="28"/>
        <end position="113"/>
    </location>
</feature>
<evidence type="ECO:0000256" key="1">
    <source>
        <dbReference type="SAM" id="MobiDB-lite"/>
    </source>
</evidence>
<reference evidence="6 7" key="1">
    <citation type="submission" date="2025-08" db="UniProtKB">
        <authorList>
            <consortium name="RefSeq"/>
        </authorList>
    </citation>
    <scope>IDENTIFICATION</scope>
</reference>
<feature type="region of interest" description="Disordered" evidence="1">
    <location>
        <begin position="124"/>
        <end position="162"/>
    </location>
</feature>
<dbReference type="RefSeq" id="XP_036369315.1">
    <property type="nucleotide sequence ID" value="XM_036513422.1"/>
</dbReference>
<dbReference type="SUPFAM" id="SSF48726">
    <property type="entry name" value="Immunoglobulin"/>
    <property type="match status" value="1"/>
</dbReference>
<feature type="transmembrane region" description="Helical" evidence="2">
    <location>
        <begin position="173"/>
        <end position="189"/>
    </location>
</feature>
<feature type="chain" id="PRO_5045019774" evidence="3">
    <location>
        <begin position="23"/>
        <end position="195"/>
    </location>
</feature>
<feature type="compositionally biased region" description="Low complexity" evidence="1">
    <location>
        <begin position="127"/>
        <end position="147"/>
    </location>
</feature>
<keyword evidence="2" id="KW-1133">Transmembrane helix</keyword>
<dbReference type="AlphaFoldDB" id="A0A6P7THT7"/>
<dbReference type="InterPro" id="IPR036179">
    <property type="entry name" value="Ig-like_dom_sf"/>
</dbReference>
<dbReference type="PROSITE" id="PS50835">
    <property type="entry name" value="IG_LIKE"/>
    <property type="match status" value="1"/>
</dbReference>
<keyword evidence="2" id="KW-0812">Transmembrane</keyword>
<evidence type="ECO:0000259" key="4">
    <source>
        <dbReference type="PROSITE" id="PS50835"/>
    </source>
</evidence>